<dbReference type="Gene3D" id="3.40.630.30">
    <property type="match status" value="1"/>
</dbReference>
<dbReference type="InterPro" id="IPR016181">
    <property type="entry name" value="Acyl_CoA_acyltransferase"/>
</dbReference>
<dbReference type="Proteomes" id="UP000275394">
    <property type="component" value="Unassembled WGS sequence"/>
</dbReference>
<dbReference type="OrthoDB" id="5522469at2"/>
<protein>
    <submittedName>
        <fullName evidence="2">Acetyltransferase (GNAT) family protein</fullName>
    </submittedName>
</protein>
<dbReference type="AlphaFoldDB" id="A0A3N2E0V2"/>
<evidence type="ECO:0000259" key="1">
    <source>
        <dbReference type="PROSITE" id="PS51186"/>
    </source>
</evidence>
<dbReference type="InterPro" id="IPR000182">
    <property type="entry name" value="GNAT_dom"/>
</dbReference>
<accession>A0A3N2E0V2</accession>
<sequence>MSYIISQSSEKECRLLAELRVVAMQESLEALGRFDPVRARERFLSGFDAATTWTVKVEQELIGFYTYEPKIDHIWIGHLYIHPNYQSTGLGGKLLTELMLRAKQAGFPIRLGALKGSRSNEFYIKHGFKLTHEEEWDNYYEYKNC</sequence>
<evidence type="ECO:0000313" key="2">
    <source>
        <dbReference type="EMBL" id="ROS05532.1"/>
    </source>
</evidence>
<keyword evidence="2" id="KW-0808">Transferase</keyword>
<comment type="caution">
    <text evidence="2">The sequence shown here is derived from an EMBL/GenBank/DDBJ whole genome shotgun (WGS) entry which is preliminary data.</text>
</comment>
<keyword evidence="3" id="KW-1185">Reference proteome</keyword>
<gene>
    <name evidence="2" type="ORF">EDC56_1067</name>
</gene>
<dbReference type="PROSITE" id="PS51186">
    <property type="entry name" value="GNAT"/>
    <property type="match status" value="1"/>
</dbReference>
<dbReference type="EMBL" id="RKHR01000003">
    <property type="protein sequence ID" value="ROS05532.1"/>
    <property type="molecule type" value="Genomic_DNA"/>
</dbReference>
<evidence type="ECO:0000313" key="3">
    <source>
        <dbReference type="Proteomes" id="UP000275394"/>
    </source>
</evidence>
<feature type="domain" description="N-acetyltransferase" evidence="1">
    <location>
        <begin position="11"/>
        <end position="145"/>
    </location>
</feature>
<dbReference type="GO" id="GO:0016747">
    <property type="term" value="F:acyltransferase activity, transferring groups other than amino-acyl groups"/>
    <property type="evidence" value="ECO:0007669"/>
    <property type="project" value="InterPro"/>
</dbReference>
<dbReference type="Pfam" id="PF13508">
    <property type="entry name" value="Acetyltransf_7"/>
    <property type="match status" value="1"/>
</dbReference>
<dbReference type="SUPFAM" id="SSF55729">
    <property type="entry name" value="Acyl-CoA N-acyltransferases (Nat)"/>
    <property type="match status" value="1"/>
</dbReference>
<name>A0A3N2E0V2_9GAMM</name>
<proteinExistence type="predicted"/>
<organism evidence="2 3">
    <name type="scientific">Sinobacterium caligoides</name>
    <dbReference type="NCBI Taxonomy" id="933926"/>
    <lineage>
        <taxon>Bacteria</taxon>
        <taxon>Pseudomonadati</taxon>
        <taxon>Pseudomonadota</taxon>
        <taxon>Gammaproteobacteria</taxon>
        <taxon>Cellvibrionales</taxon>
        <taxon>Spongiibacteraceae</taxon>
        <taxon>Sinobacterium</taxon>
    </lineage>
</organism>
<reference evidence="2 3" key="1">
    <citation type="submission" date="2018-11" db="EMBL/GenBank/DDBJ databases">
        <title>Genomic Encyclopedia of Type Strains, Phase IV (KMG-IV): sequencing the most valuable type-strain genomes for metagenomic binning, comparative biology and taxonomic classification.</title>
        <authorList>
            <person name="Goeker M."/>
        </authorList>
    </citation>
    <scope>NUCLEOTIDE SEQUENCE [LARGE SCALE GENOMIC DNA]</scope>
    <source>
        <strain evidence="2 3">DSM 100316</strain>
    </source>
</reference>
<dbReference type="CDD" id="cd04301">
    <property type="entry name" value="NAT_SF"/>
    <property type="match status" value="1"/>
</dbReference>
<dbReference type="RefSeq" id="WP_123711432.1">
    <property type="nucleotide sequence ID" value="NZ_RKHR01000003.1"/>
</dbReference>